<accession>A0A7S1EPU7</accession>
<dbReference type="InterPro" id="IPR051425">
    <property type="entry name" value="Formin_Homology"/>
</dbReference>
<feature type="compositionally biased region" description="Basic and acidic residues" evidence="1">
    <location>
        <begin position="610"/>
        <end position="619"/>
    </location>
</feature>
<feature type="compositionally biased region" description="Basic and acidic residues" evidence="1">
    <location>
        <begin position="184"/>
        <end position="199"/>
    </location>
</feature>
<feature type="compositionally biased region" description="Low complexity" evidence="1">
    <location>
        <begin position="204"/>
        <end position="219"/>
    </location>
</feature>
<dbReference type="PROSITE" id="PS51444">
    <property type="entry name" value="FH2"/>
    <property type="match status" value="1"/>
</dbReference>
<feature type="region of interest" description="Disordered" evidence="1">
    <location>
        <begin position="1"/>
        <end position="21"/>
    </location>
</feature>
<reference evidence="3" key="1">
    <citation type="submission" date="2021-01" db="EMBL/GenBank/DDBJ databases">
        <authorList>
            <person name="Corre E."/>
            <person name="Pelletier E."/>
            <person name="Niang G."/>
            <person name="Scheremetjew M."/>
            <person name="Finn R."/>
            <person name="Kale V."/>
            <person name="Holt S."/>
            <person name="Cochrane G."/>
            <person name="Meng A."/>
            <person name="Brown T."/>
            <person name="Cohen L."/>
        </authorList>
    </citation>
    <scope>NUCLEOTIDE SEQUENCE</scope>
    <source>
        <strain evidence="3">CCMP3278</strain>
    </source>
</reference>
<dbReference type="SUPFAM" id="SSF101447">
    <property type="entry name" value="Formin homology 2 domain (FH2 domain)"/>
    <property type="match status" value="1"/>
</dbReference>
<dbReference type="Pfam" id="PF02181">
    <property type="entry name" value="FH2"/>
    <property type="match status" value="1"/>
</dbReference>
<evidence type="ECO:0000256" key="1">
    <source>
        <dbReference type="SAM" id="MobiDB-lite"/>
    </source>
</evidence>
<proteinExistence type="predicted"/>
<feature type="compositionally biased region" description="Basic residues" evidence="1">
    <location>
        <begin position="620"/>
        <end position="633"/>
    </location>
</feature>
<feature type="compositionally biased region" description="Gly residues" evidence="1">
    <location>
        <begin position="220"/>
        <end position="229"/>
    </location>
</feature>
<dbReference type="InterPro" id="IPR042201">
    <property type="entry name" value="FH2_Formin_sf"/>
</dbReference>
<feature type="compositionally biased region" description="Gly residues" evidence="1">
    <location>
        <begin position="142"/>
        <end position="183"/>
    </location>
</feature>
<evidence type="ECO:0000259" key="2">
    <source>
        <dbReference type="PROSITE" id="PS51444"/>
    </source>
</evidence>
<protein>
    <recommendedName>
        <fullName evidence="2">FH2 domain-containing protein</fullName>
    </recommendedName>
</protein>
<dbReference type="PANTHER" id="PTHR45725:SF1">
    <property type="entry name" value="DISHEVELLED ASSOCIATED ACTIVATOR OF MORPHOGENESIS, ISOFORM D"/>
    <property type="match status" value="1"/>
</dbReference>
<feature type="domain" description="FH2" evidence="2">
    <location>
        <begin position="237"/>
        <end position="622"/>
    </location>
</feature>
<evidence type="ECO:0000313" key="3">
    <source>
        <dbReference type="EMBL" id="CAD8816788.1"/>
    </source>
</evidence>
<dbReference type="AlphaFoldDB" id="A0A7S1EPU7"/>
<gene>
    <name evidence="3" type="ORF">TOLI1172_LOCUS1176</name>
</gene>
<sequence>MADSEQIKLTRRRDRQRGPRLTLEERLGPEVIKRLEAMAHEFVRFERGKFGFYIDPARYAVKQRQVGPLGKGRRRKVVAGVDKDGNVITAWVGVQGTQTKADKGETVTIPKAYEDGAGGDGGDDDGEGGGGGGRRRGRGGKGRGGGRGDGSGSGSGSSGSGSGSGEGGGGGHGKGKGGGGGGAGDKKDGEKKKKDKKDPPPPSDAAAVSSDPAKPSGFGPLAGGGGGDAATGPAPDALSNEQRGRKKKPLHWQKVPNNLVANSFWPSLDQTRITLREDEIDALFGQDVKEDLLGGAEEQKPEVLPHKRKHNVNILLANVKMSADEIHDIIRENRYREMDPGALQAILLVCPTPEEEVMLKNSAAMIDQVDRTDKYMMELAEMPGLRGKILCALSALTFNDEAVEIIRKMDLYVQIPDEIMKSEKLNKWLETILAMGNFLNSGTPKGGAHGYKLEALAMLSTVKDSKGNTLLDYIFTMIIRDNPFAYPIDDMPNLATSADMSLDGVNEDVQGLLESVTNVGEQIKTLGADASLSAFKADMESFSAEAMKTREEIVSLRGQMMSKLEEMMVHYGERNKAARGRQEDIMRMIREFLQDIDICAAKYQEKLERQNKQAKESKEKKKKEKKEKKKDKKSKGEDAGDAAEDAPADAAPAAEAPADSAPAEVEAAAE</sequence>
<dbReference type="PANTHER" id="PTHR45725">
    <property type="entry name" value="FORMIN HOMOLOGY 2 FAMILY MEMBER"/>
    <property type="match status" value="1"/>
</dbReference>
<feature type="region of interest" description="Disordered" evidence="1">
    <location>
        <begin position="102"/>
        <end position="254"/>
    </location>
</feature>
<dbReference type="Gene3D" id="1.20.58.2220">
    <property type="entry name" value="Formin, FH2 domain"/>
    <property type="match status" value="1"/>
</dbReference>
<name>A0A7S1EPU7_9RHOD</name>
<organism evidence="3">
    <name type="scientific">Timspurckia oligopyrenoides</name>
    <dbReference type="NCBI Taxonomy" id="708627"/>
    <lineage>
        <taxon>Eukaryota</taxon>
        <taxon>Rhodophyta</taxon>
        <taxon>Bangiophyceae</taxon>
        <taxon>Porphyridiales</taxon>
        <taxon>Porphyridiaceae</taxon>
        <taxon>Timspurckia</taxon>
    </lineage>
</organism>
<feature type="compositionally biased region" description="Low complexity" evidence="1">
    <location>
        <begin position="648"/>
        <end position="670"/>
    </location>
</feature>
<dbReference type="SMART" id="SM00498">
    <property type="entry name" value="FH2"/>
    <property type="match status" value="1"/>
</dbReference>
<dbReference type="EMBL" id="HBFP01001613">
    <property type="protein sequence ID" value="CAD8816788.1"/>
    <property type="molecule type" value="Transcribed_RNA"/>
</dbReference>
<feature type="region of interest" description="Disordered" evidence="1">
    <location>
        <begin position="610"/>
        <end position="670"/>
    </location>
</feature>
<dbReference type="InterPro" id="IPR015425">
    <property type="entry name" value="FH2_Formin"/>
</dbReference>